<keyword evidence="2" id="KW-1185">Reference proteome</keyword>
<accession>A0A4U5N2C2</accession>
<dbReference type="AlphaFoldDB" id="A0A4U5N2C2"/>
<dbReference type="Proteomes" id="UP000298663">
    <property type="component" value="Unassembled WGS sequence"/>
</dbReference>
<reference evidence="1 2" key="2">
    <citation type="journal article" date="2019" name="G3 (Bethesda)">
        <title>Hybrid Assembly of the Genome of the Entomopathogenic Nematode Steinernema carpocapsae Identifies the X-Chromosome.</title>
        <authorList>
            <person name="Serra L."/>
            <person name="Macchietto M."/>
            <person name="Macias-Munoz A."/>
            <person name="McGill C.J."/>
            <person name="Rodriguez I.M."/>
            <person name="Rodriguez B."/>
            <person name="Murad R."/>
            <person name="Mortazavi A."/>
        </authorList>
    </citation>
    <scope>NUCLEOTIDE SEQUENCE [LARGE SCALE GENOMIC DNA]</scope>
    <source>
        <strain evidence="1 2">ALL</strain>
    </source>
</reference>
<comment type="caution">
    <text evidence="1">The sequence shown here is derived from an EMBL/GenBank/DDBJ whole genome shotgun (WGS) entry which is preliminary data.</text>
</comment>
<gene>
    <name evidence="1" type="ORF">L596_017551</name>
</gene>
<evidence type="ECO:0000313" key="2">
    <source>
        <dbReference type="Proteomes" id="UP000298663"/>
    </source>
</evidence>
<organism evidence="1 2">
    <name type="scientific">Steinernema carpocapsae</name>
    <name type="common">Entomopathogenic nematode</name>
    <dbReference type="NCBI Taxonomy" id="34508"/>
    <lineage>
        <taxon>Eukaryota</taxon>
        <taxon>Metazoa</taxon>
        <taxon>Ecdysozoa</taxon>
        <taxon>Nematoda</taxon>
        <taxon>Chromadorea</taxon>
        <taxon>Rhabditida</taxon>
        <taxon>Tylenchina</taxon>
        <taxon>Panagrolaimomorpha</taxon>
        <taxon>Strongyloidoidea</taxon>
        <taxon>Steinernematidae</taxon>
        <taxon>Steinernema</taxon>
    </lineage>
</organism>
<dbReference type="EMBL" id="AZBU02000005">
    <property type="protein sequence ID" value="TKR76410.1"/>
    <property type="molecule type" value="Genomic_DNA"/>
</dbReference>
<protein>
    <submittedName>
        <fullName evidence="1">Uncharacterized protein</fullName>
    </submittedName>
</protein>
<evidence type="ECO:0000313" key="1">
    <source>
        <dbReference type="EMBL" id="TKR76410.1"/>
    </source>
</evidence>
<name>A0A4U5N2C2_STECR</name>
<reference evidence="1 2" key="1">
    <citation type="journal article" date="2015" name="Genome Biol.">
        <title>Comparative genomics of Steinernema reveals deeply conserved gene regulatory networks.</title>
        <authorList>
            <person name="Dillman A.R."/>
            <person name="Macchietto M."/>
            <person name="Porter C.F."/>
            <person name="Rogers A."/>
            <person name="Williams B."/>
            <person name="Antoshechkin I."/>
            <person name="Lee M.M."/>
            <person name="Goodwin Z."/>
            <person name="Lu X."/>
            <person name="Lewis E.E."/>
            <person name="Goodrich-Blair H."/>
            <person name="Stock S.P."/>
            <person name="Adams B.J."/>
            <person name="Sternberg P.W."/>
            <person name="Mortazavi A."/>
        </authorList>
    </citation>
    <scope>NUCLEOTIDE SEQUENCE [LARGE SCALE GENOMIC DNA]</scope>
    <source>
        <strain evidence="1 2">ALL</strain>
    </source>
</reference>
<proteinExistence type="predicted"/>
<sequence>MQSSVFTRTEIIRFIAFEVTTFSSMDFLPTEFHEELLLITTAIWGFNTNYTELKGAFGLCTSLLNEKTC</sequence>